<gene>
    <name evidence="10" type="primary">LOC111012588</name>
</gene>
<dbReference type="PROSITE" id="PS51778">
    <property type="entry name" value="VAST"/>
    <property type="match status" value="2"/>
</dbReference>
<keyword evidence="9" id="KW-1185">Reference proteome</keyword>
<feature type="domain" description="C2" evidence="7">
    <location>
        <begin position="531"/>
        <end position="650"/>
    </location>
</feature>
<dbReference type="Proteomes" id="UP000504603">
    <property type="component" value="Unplaced"/>
</dbReference>
<dbReference type="InterPro" id="IPR000008">
    <property type="entry name" value="C2_dom"/>
</dbReference>
<evidence type="ECO:0000259" key="8">
    <source>
        <dbReference type="PROSITE" id="PS51778"/>
    </source>
</evidence>
<dbReference type="Gene3D" id="2.30.29.30">
    <property type="entry name" value="Pleckstrin-homology domain (PH domain)/Phosphotyrosine-binding domain (PTB)"/>
    <property type="match status" value="1"/>
</dbReference>
<sequence length="1031" mass="115902">MCSGYKNMKLTVRVIEARNLPATDLNGFSDPYVRLQLGRQRFRTKVVKKTLNPTWGEEFSFRVDDLDEELIISILDEDKYFNDDFVGQVKMPVSRAFDSDNGSLGTAWYSIQPKNKKSKQKDCGEILLVICFSQSNAFVDFSSNGNASYPKTPGDEIMGSPSRSQSSKSSSPSPVRQRESSFREHRFSQQKTFAGRIAQIFHKNVDTAPSISCRPTIELSEIPELSPSEVSEVNSEDQSSMATFEETIKVMESKDQETETPSNFPGIMVDQLYAISPSDLNSLLFSSDSSFLRSLADIQGTTELQLGNWKFENDGESLKRTVSYLKAPTKLIKAVKAYEEQTYVKADGKVYAVLAIVSTPDVMYGSTFKVEILYCITPGPDLPSEEKSSRLVVSWRMNFLQSTMMKGMIENGARQGIKDNFDQYTSLLSQTVPPVDQKNIGSNKEQVLASLQLQPQSTFKLAVQYFANCSVVFTTFMALYVLVHIWLAAPSMIQGLEFVGLDLPDSIGEFIVCGVLVLQGQRVLGMISRFMHARLQKGSDHGVKAQGDGWLLTVALIEGCSLAAVDSSGLSDPYVVFTCNGKTKNSSIKFQKSDPQWNEIFEFDAMDEPPSVLGVEVYDFDGPFDEATSLGHAEINFLRTTISDLADIWIPLQGKLAQTCQSKLHLRIFLDNTRGSNVNVVKDYLSKMEKEVGKKINLRSPQSNSAFQKLFGLPAEEFLINDFTCHLKRKMPIQGRLFLSARVIGFHANIFGHKTKFFFLWEDIEDIQVVAPTLSSMGSPIIVITLRAGRGMDARSGAKTLDEEGRLKFHFHSFVSFGVAHRTIMALWKAKSLSPEQKVRIVEEESDARLQIEESGSFLGLSEVTMSEVYSSTLSVPTSFAVELFNGAELERKVMEKAGCLNYSFTPWESEKDNVFDRQIYYIFDKRISHYRVEVTTTQQRRSLPSKNGWLVEEVLTLHGVPLGDYFNVHLRYQIEDLPSKLRGCSILVFFGMAWQKSTKHQKRITKNILKNIQNRLKITFGLVENESATR</sequence>
<evidence type="ECO:0000256" key="4">
    <source>
        <dbReference type="ARBA" id="ARBA00023136"/>
    </source>
</evidence>
<accession>A0A6J1CNB6</accession>
<dbReference type="PRINTS" id="PR00360">
    <property type="entry name" value="C2DOMAIN"/>
</dbReference>
<comment type="subcellular location">
    <subcellularLocation>
        <location evidence="1">Membrane</location>
        <topology evidence="1">Single-pass membrane protein</topology>
    </subcellularLocation>
</comment>
<dbReference type="CDD" id="cd13219">
    <property type="entry name" value="PH-GRAM_C2-GRAM"/>
    <property type="match status" value="1"/>
</dbReference>
<dbReference type="Pfam" id="PF02893">
    <property type="entry name" value="GRAM"/>
    <property type="match status" value="1"/>
</dbReference>
<feature type="domain" description="C2" evidence="7">
    <location>
        <begin position="1"/>
        <end position="109"/>
    </location>
</feature>
<dbReference type="InterPro" id="IPR031968">
    <property type="entry name" value="VASt"/>
</dbReference>
<dbReference type="GeneID" id="111012588"/>
<feature type="region of interest" description="Disordered" evidence="5">
    <location>
        <begin position="149"/>
        <end position="187"/>
    </location>
</feature>
<feature type="compositionally biased region" description="Basic and acidic residues" evidence="5">
    <location>
        <begin position="176"/>
        <end position="187"/>
    </location>
</feature>
<evidence type="ECO:0000259" key="7">
    <source>
        <dbReference type="PROSITE" id="PS50004"/>
    </source>
</evidence>
<evidence type="ECO:0000256" key="5">
    <source>
        <dbReference type="SAM" id="MobiDB-lite"/>
    </source>
</evidence>
<organism evidence="9 10">
    <name type="scientific">Momordica charantia</name>
    <name type="common">Bitter gourd</name>
    <name type="synonym">Balsam pear</name>
    <dbReference type="NCBI Taxonomy" id="3673"/>
    <lineage>
        <taxon>Eukaryota</taxon>
        <taxon>Viridiplantae</taxon>
        <taxon>Streptophyta</taxon>
        <taxon>Embryophyta</taxon>
        <taxon>Tracheophyta</taxon>
        <taxon>Spermatophyta</taxon>
        <taxon>Magnoliopsida</taxon>
        <taxon>eudicotyledons</taxon>
        <taxon>Gunneridae</taxon>
        <taxon>Pentapetalae</taxon>
        <taxon>rosids</taxon>
        <taxon>fabids</taxon>
        <taxon>Cucurbitales</taxon>
        <taxon>Cucurbitaceae</taxon>
        <taxon>Momordiceae</taxon>
        <taxon>Momordica</taxon>
    </lineage>
</organism>
<protein>
    <submittedName>
        <fullName evidence="10">C2 and GRAM domain-containing protein At1g03370</fullName>
    </submittedName>
</protein>
<reference evidence="10" key="1">
    <citation type="submission" date="2025-08" db="UniProtKB">
        <authorList>
            <consortium name="RefSeq"/>
        </authorList>
    </citation>
    <scope>IDENTIFICATION</scope>
    <source>
        <strain evidence="10">OHB3-1</strain>
    </source>
</reference>
<dbReference type="InterPro" id="IPR004182">
    <property type="entry name" value="GRAM"/>
</dbReference>
<keyword evidence="4 6" id="KW-0472">Membrane</keyword>
<dbReference type="Gene3D" id="2.60.40.150">
    <property type="entry name" value="C2 domain"/>
    <property type="match status" value="2"/>
</dbReference>
<dbReference type="InterPro" id="IPR035892">
    <property type="entry name" value="C2_domain_sf"/>
</dbReference>
<dbReference type="PANTHER" id="PTHR46296:SF8">
    <property type="entry name" value="OS06G0297800 PROTEIN"/>
    <property type="match status" value="1"/>
</dbReference>
<feature type="transmembrane region" description="Helical" evidence="6">
    <location>
        <begin position="465"/>
        <end position="487"/>
    </location>
</feature>
<dbReference type="CDD" id="cd00030">
    <property type="entry name" value="C2"/>
    <property type="match status" value="2"/>
</dbReference>
<dbReference type="PROSITE" id="PS50004">
    <property type="entry name" value="C2"/>
    <property type="match status" value="2"/>
</dbReference>
<dbReference type="InterPro" id="IPR044511">
    <property type="entry name" value="At1g03370/At5g50170-like"/>
</dbReference>
<dbReference type="PANTHER" id="PTHR46296">
    <property type="entry name" value="BNAA05G37250D PROTEIN"/>
    <property type="match status" value="1"/>
</dbReference>
<dbReference type="KEGG" id="mcha:111012588"/>
<evidence type="ECO:0000313" key="10">
    <source>
        <dbReference type="RefSeq" id="XP_022142473.1"/>
    </source>
</evidence>
<evidence type="ECO:0000313" key="9">
    <source>
        <dbReference type="Proteomes" id="UP000504603"/>
    </source>
</evidence>
<dbReference type="RefSeq" id="XP_022142473.1">
    <property type="nucleotide sequence ID" value="XM_022286781.1"/>
</dbReference>
<dbReference type="AlphaFoldDB" id="A0A6J1CNB6"/>
<evidence type="ECO:0000256" key="6">
    <source>
        <dbReference type="SAM" id="Phobius"/>
    </source>
</evidence>
<name>A0A6J1CNB6_MOMCH</name>
<dbReference type="InterPro" id="IPR011993">
    <property type="entry name" value="PH-like_dom_sf"/>
</dbReference>
<proteinExistence type="predicted"/>
<dbReference type="OrthoDB" id="67700at2759"/>
<keyword evidence="3 6" id="KW-1133">Transmembrane helix</keyword>
<feature type="domain" description="VASt" evidence="8">
    <location>
        <begin position="264"/>
        <end position="436"/>
    </location>
</feature>
<keyword evidence="2 6" id="KW-0812">Transmembrane</keyword>
<feature type="compositionally biased region" description="Low complexity" evidence="5">
    <location>
        <begin position="160"/>
        <end position="174"/>
    </location>
</feature>
<evidence type="ECO:0000256" key="2">
    <source>
        <dbReference type="ARBA" id="ARBA00022692"/>
    </source>
</evidence>
<dbReference type="GO" id="GO:0016020">
    <property type="term" value="C:membrane"/>
    <property type="evidence" value="ECO:0007669"/>
    <property type="project" value="UniProtKB-SubCell"/>
</dbReference>
<dbReference type="Pfam" id="PF00168">
    <property type="entry name" value="C2"/>
    <property type="match status" value="2"/>
</dbReference>
<evidence type="ECO:0000256" key="3">
    <source>
        <dbReference type="ARBA" id="ARBA00022989"/>
    </source>
</evidence>
<evidence type="ECO:0000256" key="1">
    <source>
        <dbReference type="ARBA" id="ARBA00004167"/>
    </source>
</evidence>
<dbReference type="SMART" id="SM00239">
    <property type="entry name" value="C2"/>
    <property type="match status" value="2"/>
</dbReference>
<dbReference type="Pfam" id="PF16016">
    <property type="entry name" value="VASt"/>
    <property type="match status" value="2"/>
</dbReference>
<feature type="domain" description="VASt" evidence="8">
    <location>
        <begin position="865"/>
        <end position="1028"/>
    </location>
</feature>
<dbReference type="SMART" id="SM00568">
    <property type="entry name" value="GRAM"/>
    <property type="match status" value="1"/>
</dbReference>
<dbReference type="SUPFAM" id="SSF49562">
    <property type="entry name" value="C2 domain (Calcium/lipid-binding domain, CaLB)"/>
    <property type="match status" value="2"/>
</dbReference>